<dbReference type="PROSITE" id="PS01063">
    <property type="entry name" value="SIGMA70_ECF"/>
    <property type="match status" value="1"/>
</dbReference>
<dbReference type="PANTHER" id="PTHR43133">
    <property type="entry name" value="RNA POLYMERASE ECF-TYPE SIGMA FACTO"/>
    <property type="match status" value="1"/>
</dbReference>
<comment type="similarity">
    <text evidence="1">Belongs to the sigma-70 factor family. ECF subfamily.</text>
</comment>
<evidence type="ECO:0000256" key="5">
    <source>
        <dbReference type="ARBA" id="ARBA00023163"/>
    </source>
</evidence>
<dbReference type="Pfam" id="PF04542">
    <property type="entry name" value="Sigma70_r2"/>
    <property type="match status" value="1"/>
</dbReference>
<dbReference type="Pfam" id="PF08281">
    <property type="entry name" value="Sigma70_r4_2"/>
    <property type="match status" value="1"/>
</dbReference>
<dbReference type="Gene3D" id="1.10.10.10">
    <property type="entry name" value="Winged helix-like DNA-binding domain superfamily/Winged helix DNA-binding domain"/>
    <property type="match status" value="1"/>
</dbReference>
<name>A0A3B0V8E6_9ZZZZ</name>
<dbReference type="GO" id="GO:0006352">
    <property type="term" value="P:DNA-templated transcription initiation"/>
    <property type="evidence" value="ECO:0007669"/>
    <property type="project" value="InterPro"/>
</dbReference>
<evidence type="ECO:0000256" key="4">
    <source>
        <dbReference type="ARBA" id="ARBA00023125"/>
    </source>
</evidence>
<feature type="non-terminal residue" evidence="8">
    <location>
        <position position="1"/>
    </location>
</feature>
<evidence type="ECO:0000256" key="1">
    <source>
        <dbReference type="ARBA" id="ARBA00010641"/>
    </source>
</evidence>
<dbReference type="InterPro" id="IPR007627">
    <property type="entry name" value="RNA_pol_sigma70_r2"/>
</dbReference>
<dbReference type="InterPro" id="IPR013325">
    <property type="entry name" value="RNA_pol_sigma_r2"/>
</dbReference>
<dbReference type="EMBL" id="UOEX01000302">
    <property type="protein sequence ID" value="VAW39845.1"/>
    <property type="molecule type" value="Genomic_DNA"/>
</dbReference>
<protein>
    <submittedName>
        <fullName evidence="8">RNA polymerase sigma factor RpoE</fullName>
    </submittedName>
</protein>
<gene>
    <name evidence="8" type="ORF">MNBD_DELTA03-497</name>
</gene>
<keyword evidence="4" id="KW-0238">DNA-binding</keyword>
<feature type="domain" description="RNA polymerase sigma factor 70 region 4 type 2" evidence="7">
    <location>
        <begin position="80"/>
        <end position="131"/>
    </location>
</feature>
<organism evidence="8">
    <name type="scientific">hydrothermal vent metagenome</name>
    <dbReference type="NCBI Taxonomy" id="652676"/>
    <lineage>
        <taxon>unclassified sequences</taxon>
        <taxon>metagenomes</taxon>
        <taxon>ecological metagenomes</taxon>
    </lineage>
</organism>
<dbReference type="GO" id="GO:0016987">
    <property type="term" value="F:sigma factor activity"/>
    <property type="evidence" value="ECO:0007669"/>
    <property type="project" value="UniProtKB-KW"/>
</dbReference>
<evidence type="ECO:0000259" key="6">
    <source>
        <dbReference type="Pfam" id="PF04542"/>
    </source>
</evidence>
<evidence type="ECO:0000259" key="7">
    <source>
        <dbReference type="Pfam" id="PF08281"/>
    </source>
</evidence>
<dbReference type="InterPro" id="IPR000838">
    <property type="entry name" value="RNA_pol_sigma70_ECF_CS"/>
</dbReference>
<dbReference type="InterPro" id="IPR013249">
    <property type="entry name" value="RNA_pol_sigma70_r4_t2"/>
</dbReference>
<dbReference type="AlphaFoldDB" id="A0A3B0V8E6"/>
<dbReference type="InterPro" id="IPR039425">
    <property type="entry name" value="RNA_pol_sigma-70-like"/>
</dbReference>
<proteinExistence type="inferred from homology"/>
<dbReference type="SUPFAM" id="SSF88946">
    <property type="entry name" value="Sigma2 domain of RNA polymerase sigma factors"/>
    <property type="match status" value="1"/>
</dbReference>
<keyword evidence="2" id="KW-0805">Transcription regulation</keyword>
<dbReference type="NCBIfam" id="TIGR02937">
    <property type="entry name" value="sigma70-ECF"/>
    <property type="match status" value="1"/>
</dbReference>
<evidence type="ECO:0000256" key="2">
    <source>
        <dbReference type="ARBA" id="ARBA00023015"/>
    </source>
</evidence>
<keyword evidence="5" id="KW-0804">Transcription</keyword>
<keyword evidence="3" id="KW-0731">Sigma factor</keyword>
<dbReference type="InterPro" id="IPR014284">
    <property type="entry name" value="RNA_pol_sigma-70_dom"/>
</dbReference>
<feature type="domain" description="RNA polymerase sigma-70 region 2" evidence="6">
    <location>
        <begin position="1"/>
        <end position="50"/>
    </location>
</feature>
<sequence>LGEPAEAEDIVQDAFLRILAAAPRYKPDAAFSTYLYRVIARLCIDHTRKKHPFFTNTLPETVDSSPGPAAALIQKDREALVRKALDTLPSRQRMAVILKYYEGLAYDEIALAMGTTAKAVERLLGRARKTLLTGLSQIKK</sequence>
<dbReference type="Gene3D" id="1.10.1740.10">
    <property type="match status" value="1"/>
</dbReference>
<reference evidence="8" key="1">
    <citation type="submission" date="2018-06" db="EMBL/GenBank/DDBJ databases">
        <authorList>
            <person name="Zhirakovskaya E."/>
        </authorList>
    </citation>
    <scope>NUCLEOTIDE SEQUENCE</scope>
</reference>
<dbReference type="InterPro" id="IPR036388">
    <property type="entry name" value="WH-like_DNA-bd_sf"/>
</dbReference>
<accession>A0A3B0V8E6</accession>
<dbReference type="SUPFAM" id="SSF88659">
    <property type="entry name" value="Sigma3 and sigma4 domains of RNA polymerase sigma factors"/>
    <property type="match status" value="1"/>
</dbReference>
<dbReference type="InterPro" id="IPR013324">
    <property type="entry name" value="RNA_pol_sigma_r3/r4-like"/>
</dbReference>
<dbReference type="CDD" id="cd06171">
    <property type="entry name" value="Sigma70_r4"/>
    <property type="match status" value="1"/>
</dbReference>
<evidence type="ECO:0000256" key="3">
    <source>
        <dbReference type="ARBA" id="ARBA00023082"/>
    </source>
</evidence>
<dbReference type="GO" id="GO:0003677">
    <property type="term" value="F:DNA binding"/>
    <property type="evidence" value="ECO:0007669"/>
    <property type="project" value="UniProtKB-KW"/>
</dbReference>
<dbReference type="PANTHER" id="PTHR43133:SF8">
    <property type="entry name" value="RNA POLYMERASE SIGMA FACTOR HI_1459-RELATED"/>
    <property type="match status" value="1"/>
</dbReference>
<evidence type="ECO:0000313" key="8">
    <source>
        <dbReference type="EMBL" id="VAW39845.1"/>
    </source>
</evidence>